<dbReference type="Proteomes" id="UP001595897">
    <property type="component" value="Unassembled WGS sequence"/>
</dbReference>
<reference evidence="2" key="1">
    <citation type="journal article" date="2019" name="Int. J. Syst. Evol. Microbiol.">
        <title>The Global Catalogue of Microorganisms (GCM) 10K type strain sequencing project: providing services to taxonomists for standard genome sequencing and annotation.</title>
        <authorList>
            <consortium name="The Broad Institute Genomics Platform"/>
            <consortium name="The Broad Institute Genome Sequencing Center for Infectious Disease"/>
            <person name="Wu L."/>
            <person name="Ma J."/>
        </authorList>
    </citation>
    <scope>NUCLEOTIDE SEQUENCE [LARGE SCALE GENOMIC DNA]</scope>
    <source>
        <strain evidence="2">KACC 12507</strain>
    </source>
</reference>
<proteinExistence type="predicted"/>
<comment type="caution">
    <text evidence="1">The sequence shown here is derived from an EMBL/GenBank/DDBJ whole genome shotgun (WGS) entry which is preliminary data.</text>
</comment>
<sequence>MKMSYFEDSDTLYIEFKSTDIVDTKDLDESTTLDLDSNGDVVAITLEHASNRTDIGQLTLSGIAA</sequence>
<keyword evidence="2" id="KW-1185">Reference proteome</keyword>
<organism evidence="1 2">
    <name type="scientific">Glaciecola siphonariae</name>
    <dbReference type="NCBI Taxonomy" id="521012"/>
    <lineage>
        <taxon>Bacteria</taxon>
        <taxon>Pseudomonadati</taxon>
        <taxon>Pseudomonadota</taxon>
        <taxon>Gammaproteobacteria</taxon>
        <taxon>Alteromonadales</taxon>
        <taxon>Alteromonadaceae</taxon>
        <taxon>Glaciecola</taxon>
    </lineage>
</organism>
<accession>A0ABV9M0Q1</accession>
<evidence type="ECO:0000313" key="1">
    <source>
        <dbReference type="EMBL" id="MFC4701731.1"/>
    </source>
</evidence>
<evidence type="ECO:0000313" key="2">
    <source>
        <dbReference type="Proteomes" id="UP001595897"/>
    </source>
</evidence>
<name>A0ABV9M0Q1_9ALTE</name>
<dbReference type="PANTHER" id="PTHR37029:SF1">
    <property type="entry name" value="SSR1768 PROTEIN"/>
    <property type="match status" value="1"/>
</dbReference>
<protein>
    <submittedName>
        <fullName evidence="1">DUF2283 domain-containing protein</fullName>
    </submittedName>
</protein>
<dbReference type="EMBL" id="JBHSGU010000021">
    <property type="protein sequence ID" value="MFC4701731.1"/>
    <property type="molecule type" value="Genomic_DNA"/>
</dbReference>
<dbReference type="PANTHER" id="PTHR37029">
    <property type="entry name" value="SSR1768 PROTEIN"/>
    <property type="match status" value="1"/>
</dbReference>
<dbReference type="Pfam" id="PF10049">
    <property type="entry name" value="DUF2283"/>
    <property type="match status" value="1"/>
</dbReference>
<dbReference type="InterPro" id="IPR019270">
    <property type="entry name" value="DUF2283"/>
</dbReference>
<gene>
    <name evidence="1" type="ORF">ACFO4O_16365</name>
</gene>
<dbReference type="RefSeq" id="WP_382410489.1">
    <property type="nucleotide sequence ID" value="NZ_JBHSGU010000021.1"/>
</dbReference>